<dbReference type="RefSeq" id="WP_164357368.1">
    <property type="nucleotide sequence ID" value="NZ_JAAGME010000614.1"/>
</dbReference>
<dbReference type="Gene3D" id="3.50.50.60">
    <property type="entry name" value="FAD/NAD(P)-binding domain"/>
    <property type="match status" value="2"/>
</dbReference>
<protein>
    <submittedName>
        <fullName evidence="5">FAD-dependent oxidoreductase</fullName>
    </submittedName>
</protein>
<gene>
    <name evidence="5" type="ORF">G3I39_14880</name>
</gene>
<dbReference type="AlphaFoldDB" id="A0A6N9VAP1"/>
<evidence type="ECO:0000313" key="6">
    <source>
        <dbReference type="Proteomes" id="UP000471648"/>
    </source>
</evidence>
<dbReference type="Proteomes" id="UP000471648">
    <property type="component" value="Unassembled WGS sequence"/>
</dbReference>
<dbReference type="InterPro" id="IPR036188">
    <property type="entry name" value="FAD/NAD-bd_sf"/>
</dbReference>
<feature type="non-terminal residue" evidence="5">
    <location>
        <position position="170"/>
    </location>
</feature>
<comment type="caution">
    <text evidence="5">The sequence shown here is derived from an EMBL/GenBank/DDBJ whole genome shotgun (WGS) entry which is preliminary data.</text>
</comment>
<evidence type="ECO:0000313" key="5">
    <source>
        <dbReference type="EMBL" id="NEB68318.1"/>
    </source>
</evidence>
<dbReference type="PRINTS" id="PR00368">
    <property type="entry name" value="FADPNR"/>
</dbReference>
<sequence length="170" mass="17525">MRPTTATTATASTTATAADGTSAVTVIGYGPAAHRLVQRLRHHGHRGPVTVFGAEPQPAYQRAQLTSILDGTLSAGALTLAPLPADVEVRTGTRITAVDPRRRLVRAEDGTEHPYGILVLATGSRPVLPHLAGAGRHAPGLRVPHTLRGARPVTKGPVVVVGGGLRGTEA</sequence>
<dbReference type="SUPFAM" id="SSF51905">
    <property type="entry name" value="FAD/NAD(P)-binding domain"/>
    <property type="match status" value="1"/>
</dbReference>
<keyword evidence="2" id="KW-0285">Flavoprotein</keyword>
<dbReference type="PANTHER" id="PTHR43429">
    <property type="entry name" value="PYRIDINE NUCLEOTIDE-DISULFIDE OXIDOREDUCTASE DOMAIN-CONTAINING"/>
    <property type="match status" value="1"/>
</dbReference>
<evidence type="ECO:0000256" key="3">
    <source>
        <dbReference type="ARBA" id="ARBA00022827"/>
    </source>
</evidence>
<organism evidence="5 6">
    <name type="scientific">Streptomyces microflavus</name>
    <name type="common">Streptomyces lipmanii</name>
    <dbReference type="NCBI Taxonomy" id="1919"/>
    <lineage>
        <taxon>Bacteria</taxon>
        <taxon>Bacillati</taxon>
        <taxon>Actinomycetota</taxon>
        <taxon>Actinomycetes</taxon>
        <taxon>Kitasatosporales</taxon>
        <taxon>Streptomycetaceae</taxon>
        <taxon>Streptomyces</taxon>
    </lineage>
</organism>
<dbReference type="PANTHER" id="PTHR43429:SF3">
    <property type="entry name" value="NITRITE REDUCTASE [NAD(P)H]"/>
    <property type="match status" value="1"/>
</dbReference>
<comment type="cofactor">
    <cofactor evidence="1">
        <name>FAD</name>
        <dbReference type="ChEBI" id="CHEBI:57692"/>
    </cofactor>
</comment>
<reference evidence="5 6" key="1">
    <citation type="submission" date="2020-01" db="EMBL/GenBank/DDBJ databases">
        <title>Insect and environment-associated Actinomycetes.</title>
        <authorList>
            <person name="Currrie C."/>
            <person name="Chevrette M."/>
            <person name="Carlson C."/>
            <person name="Stubbendieck R."/>
            <person name="Wendt-Pienkowski E."/>
        </authorList>
    </citation>
    <scope>NUCLEOTIDE SEQUENCE [LARGE SCALE GENOMIC DNA]</scope>
    <source>
        <strain evidence="5 6">SID14438</strain>
    </source>
</reference>
<dbReference type="GO" id="GO:0016491">
    <property type="term" value="F:oxidoreductase activity"/>
    <property type="evidence" value="ECO:0007669"/>
    <property type="project" value="InterPro"/>
</dbReference>
<name>A0A6N9VAP1_STRMI</name>
<dbReference type="EMBL" id="JAAGME010000614">
    <property type="protein sequence ID" value="NEB68318.1"/>
    <property type="molecule type" value="Genomic_DNA"/>
</dbReference>
<accession>A0A6N9VAP1</accession>
<evidence type="ECO:0000259" key="4">
    <source>
        <dbReference type="Pfam" id="PF07992"/>
    </source>
</evidence>
<dbReference type="InterPro" id="IPR023753">
    <property type="entry name" value="FAD/NAD-binding_dom"/>
</dbReference>
<evidence type="ECO:0000256" key="1">
    <source>
        <dbReference type="ARBA" id="ARBA00001974"/>
    </source>
</evidence>
<dbReference type="InterPro" id="IPR050260">
    <property type="entry name" value="FAD-bd_OxRdtase"/>
</dbReference>
<dbReference type="Pfam" id="PF07992">
    <property type="entry name" value="Pyr_redox_2"/>
    <property type="match status" value="1"/>
</dbReference>
<evidence type="ECO:0000256" key="2">
    <source>
        <dbReference type="ARBA" id="ARBA00022630"/>
    </source>
</evidence>
<proteinExistence type="predicted"/>
<keyword evidence="3" id="KW-0274">FAD</keyword>
<feature type="domain" description="FAD/NAD(P)-binding" evidence="4">
    <location>
        <begin position="24"/>
        <end position="169"/>
    </location>
</feature>